<name>X1QUU2_9ZZZZ</name>
<sequence>MFLQIKDTTVKKLIMDYKISCKINDGFVINIFKEKGFGKNM</sequence>
<proteinExistence type="predicted"/>
<gene>
    <name evidence="1" type="ORF">S12H4_07053</name>
</gene>
<comment type="caution">
    <text evidence="1">The sequence shown here is derived from an EMBL/GenBank/DDBJ whole genome shotgun (WGS) entry which is preliminary data.</text>
</comment>
<organism evidence="1">
    <name type="scientific">marine sediment metagenome</name>
    <dbReference type="NCBI Taxonomy" id="412755"/>
    <lineage>
        <taxon>unclassified sequences</taxon>
        <taxon>metagenomes</taxon>
        <taxon>ecological metagenomes</taxon>
    </lineage>
</organism>
<dbReference type="AlphaFoldDB" id="X1QUU2"/>
<reference evidence="1" key="1">
    <citation type="journal article" date="2014" name="Front. Microbiol.">
        <title>High frequency of phylogenetically diverse reductive dehalogenase-homologous genes in deep subseafloor sedimentary metagenomes.</title>
        <authorList>
            <person name="Kawai M."/>
            <person name="Futagami T."/>
            <person name="Toyoda A."/>
            <person name="Takaki Y."/>
            <person name="Nishi S."/>
            <person name="Hori S."/>
            <person name="Arai W."/>
            <person name="Tsubouchi T."/>
            <person name="Morono Y."/>
            <person name="Uchiyama I."/>
            <person name="Ito T."/>
            <person name="Fujiyama A."/>
            <person name="Inagaki F."/>
            <person name="Takami H."/>
        </authorList>
    </citation>
    <scope>NUCLEOTIDE SEQUENCE</scope>
    <source>
        <strain evidence="1">Expedition CK06-06</strain>
    </source>
</reference>
<accession>X1QUU2</accession>
<protein>
    <submittedName>
        <fullName evidence="1">Uncharacterized protein</fullName>
    </submittedName>
</protein>
<evidence type="ECO:0000313" key="1">
    <source>
        <dbReference type="EMBL" id="GAI72013.1"/>
    </source>
</evidence>
<dbReference type="EMBL" id="BARW01002556">
    <property type="protein sequence ID" value="GAI72013.1"/>
    <property type="molecule type" value="Genomic_DNA"/>
</dbReference>